<dbReference type="AlphaFoldDB" id="A0A0B1TH48"/>
<evidence type="ECO:0000313" key="1">
    <source>
        <dbReference type="EMBL" id="KHJ96888.1"/>
    </source>
</evidence>
<reference evidence="1 2" key="1">
    <citation type="submission" date="2014-03" db="EMBL/GenBank/DDBJ databases">
        <title>Draft genome of the hookworm Oesophagostomum dentatum.</title>
        <authorList>
            <person name="Mitreva M."/>
        </authorList>
    </citation>
    <scope>NUCLEOTIDE SEQUENCE [LARGE SCALE GENOMIC DNA]</scope>
    <source>
        <strain evidence="1 2">OD-Hann</strain>
    </source>
</reference>
<protein>
    <submittedName>
        <fullName evidence="1">Uncharacterized protein</fullName>
    </submittedName>
</protein>
<keyword evidence="2" id="KW-1185">Reference proteome</keyword>
<dbReference type="Proteomes" id="UP000053660">
    <property type="component" value="Unassembled WGS sequence"/>
</dbReference>
<organism evidence="1 2">
    <name type="scientific">Oesophagostomum dentatum</name>
    <name type="common">Nodular worm</name>
    <dbReference type="NCBI Taxonomy" id="61180"/>
    <lineage>
        <taxon>Eukaryota</taxon>
        <taxon>Metazoa</taxon>
        <taxon>Ecdysozoa</taxon>
        <taxon>Nematoda</taxon>
        <taxon>Chromadorea</taxon>
        <taxon>Rhabditida</taxon>
        <taxon>Rhabditina</taxon>
        <taxon>Rhabditomorpha</taxon>
        <taxon>Strongyloidea</taxon>
        <taxon>Strongylidae</taxon>
        <taxon>Oesophagostomum</taxon>
    </lineage>
</organism>
<evidence type="ECO:0000313" key="2">
    <source>
        <dbReference type="Proteomes" id="UP000053660"/>
    </source>
</evidence>
<gene>
    <name evidence="1" type="ORF">OESDEN_03145</name>
</gene>
<dbReference type="OrthoDB" id="46529at2759"/>
<proteinExistence type="predicted"/>
<accession>A0A0B1TH48</accession>
<dbReference type="EMBL" id="KN549566">
    <property type="protein sequence ID" value="KHJ96888.1"/>
    <property type="molecule type" value="Genomic_DNA"/>
</dbReference>
<sequence length="98" mass="10386">MGTYSRLFAEMVLAVEACLEGTTSKASGSSEVRCEQKEVNGTTDGLLDELKAEFESLSTLTDFNRAGSDVKPISASRDRIVCEMVVGPGHINAKASGI</sequence>
<name>A0A0B1TH48_OESDE</name>